<proteinExistence type="predicted"/>
<name>A0A168AAL6_9FLAO</name>
<feature type="chain" id="PRO_5007895278" description="Lipoprotein SmpA/OmlA domain-containing protein" evidence="1">
    <location>
        <begin position="19"/>
        <end position="119"/>
    </location>
</feature>
<dbReference type="AlphaFoldDB" id="A0A168AAL6"/>
<comment type="caution">
    <text evidence="2">The sequence shown here is derived from an EMBL/GenBank/DDBJ whole genome shotgun (WGS) entry which is preliminary data.</text>
</comment>
<dbReference type="STRING" id="249352.SAMN05444395_101762"/>
<protein>
    <recommendedName>
        <fullName evidence="4">Lipoprotein SmpA/OmlA domain-containing protein</fullName>
    </recommendedName>
</protein>
<organism evidence="2 3">
    <name type="scientific">Flavobacterium fryxellicola</name>
    <dbReference type="NCBI Taxonomy" id="249352"/>
    <lineage>
        <taxon>Bacteria</taxon>
        <taxon>Pseudomonadati</taxon>
        <taxon>Bacteroidota</taxon>
        <taxon>Flavobacteriia</taxon>
        <taxon>Flavobacteriales</taxon>
        <taxon>Flavobacteriaceae</taxon>
        <taxon>Flavobacterium</taxon>
    </lineage>
</organism>
<evidence type="ECO:0000313" key="2">
    <source>
        <dbReference type="EMBL" id="OAB31284.1"/>
    </source>
</evidence>
<evidence type="ECO:0008006" key="4">
    <source>
        <dbReference type="Google" id="ProtNLM"/>
    </source>
</evidence>
<reference evidence="2 3" key="1">
    <citation type="submission" date="2016-03" db="EMBL/GenBank/DDBJ databases">
        <title>Draft genome sequence of Flavobacterium fryxellicola DSM 16209.</title>
        <authorList>
            <person name="Shin S.-K."/>
            <person name="Yi H."/>
        </authorList>
    </citation>
    <scope>NUCLEOTIDE SEQUENCE [LARGE SCALE GENOMIC DNA]</scope>
    <source>
        <strain evidence="2 3">DSM 16209</strain>
    </source>
</reference>
<sequence length="119" mass="14042">MKKIFLIIIILFFNSCNAQNKRISEKRTINVVLNSIGKTNKDKNLIAAMTGINKSNLTTNLYYYDNSKNIIGLLINDEVFNYDYFNSKIYYNIENKRVKLYLDVYKNKSKEVLIIRKIK</sequence>
<keyword evidence="3" id="KW-1185">Reference proteome</keyword>
<evidence type="ECO:0000256" key="1">
    <source>
        <dbReference type="SAM" id="SignalP"/>
    </source>
</evidence>
<gene>
    <name evidence="2" type="ORF">FBFR_00125</name>
</gene>
<evidence type="ECO:0000313" key="3">
    <source>
        <dbReference type="Proteomes" id="UP000077164"/>
    </source>
</evidence>
<dbReference type="EMBL" id="LVJE01000001">
    <property type="protein sequence ID" value="OAB31284.1"/>
    <property type="molecule type" value="Genomic_DNA"/>
</dbReference>
<dbReference type="OrthoDB" id="101998at237"/>
<accession>A0A168AAL6</accession>
<feature type="signal peptide" evidence="1">
    <location>
        <begin position="1"/>
        <end position="18"/>
    </location>
</feature>
<dbReference type="Proteomes" id="UP000077164">
    <property type="component" value="Unassembled WGS sequence"/>
</dbReference>
<keyword evidence="1" id="KW-0732">Signal</keyword>
<dbReference type="RefSeq" id="WP_066075284.1">
    <property type="nucleotide sequence ID" value="NZ_FRDK01000001.1"/>
</dbReference>